<evidence type="ECO:0000313" key="1">
    <source>
        <dbReference type="EMBL" id="KAI3810656.1"/>
    </source>
</evidence>
<protein>
    <submittedName>
        <fullName evidence="1">Uncharacterized protein</fullName>
    </submittedName>
</protein>
<comment type="caution">
    <text evidence="1">The sequence shown here is derived from an EMBL/GenBank/DDBJ whole genome shotgun (WGS) entry which is preliminary data.</text>
</comment>
<accession>A0ACB9IT25</accession>
<dbReference type="Proteomes" id="UP001056120">
    <property type="component" value="Linkage Group LG07"/>
</dbReference>
<gene>
    <name evidence="1" type="ORF">L1987_20278</name>
</gene>
<reference evidence="1 2" key="2">
    <citation type="journal article" date="2022" name="Mol. Ecol. Resour.">
        <title>The genomes of chicory, endive, great burdock and yacon provide insights into Asteraceae paleo-polyploidization history and plant inulin production.</title>
        <authorList>
            <person name="Fan W."/>
            <person name="Wang S."/>
            <person name="Wang H."/>
            <person name="Wang A."/>
            <person name="Jiang F."/>
            <person name="Liu H."/>
            <person name="Zhao H."/>
            <person name="Xu D."/>
            <person name="Zhang Y."/>
        </authorList>
    </citation>
    <scope>NUCLEOTIDE SEQUENCE [LARGE SCALE GENOMIC DNA]</scope>
    <source>
        <strain evidence="2">cv. Yunnan</strain>
        <tissue evidence="1">Leaves</tissue>
    </source>
</reference>
<sequence>MTIPREQGSKGCGSKISEPPSTCPTDLNGGLRGPSTRTHQNSTCFNMKKTPYVTKVDKRKVEYEKTMAAYNKKQVIMVGMMILTNPSLR</sequence>
<dbReference type="EMBL" id="CM042024">
    <property type="protein sequence ID" value="KAI3810656.1"/>
    <property type="molecule type" value="Genomic_DNA"/>
</dbReference>
<evidence type="ECO:0000313" key="2">
    <source>
        <dbReference type="Proteomes" id="UP001056120"/>
    </source>
</evidence>
<keyword evidence="2" id="KW-1185">Reference proteome</keyword>
<reference evidence="2" key="1">
    <citation type="journal article" date="2022" name="Mol. Ecol. Resour.">
        <title>The genomes of chicory, endive, great burdock and yacon provide insights into Asteraceae palaeo-polyploidization history and plant inulin production.</title>
        <authorList>
            <person name="Fan W."/>
            <person name="Wang S."/>
            <person name="Wang H."/>
            <person name="Wang A."/>
            <person name="Jiang F."/>
            <person name="Liu H."/>
            <person name="Zhao H."/>
            <person name="Xu D."/>
            <person name="Zhang Y."/>
        </authorList>
    </citation>
    <scope>NUCLEOTIDE SEQUENCE [LARGE SCALE GENOMIC DNA]</scope>
    <source>
        <strain evidence="2">cv. Yunnan</strain>
    </source>
</reference>
<proteinExistence type="predicted"/>
<organism evidence="1 2">
    <name type="scientific">Smallanthus sonchifolius</name>
    <dbReference type="NCBI Taxonomy" id="185202"/>
    <lineage>
        <taxon>Eukaryota</taxon>
        <taxon>Viridiplantae</taxon>
        <taxon>Streptophyta</taxon>
        <taxon>Embryophyta</taxon>
        <taxon>Tracheophyta</taxon>
        <taxon>Spermatophyta</taxon>
        <taxon>Magnoliopsida</taxon>
        <taxon>eudicotyledons</taxon>
        <taxon>Gunneridae</taxon>
        <taxon>Pentapetalae</taxon>
        <taxon>asterids</taxon>
        <taxon>campanulids</taxon>
        <taxon>Asterales</taxon>
        <taxon>Asteraceae</taxon>
        <taxon>Asteroideae</taxon>
        <taxon>Heliantheae alliance</taxon>
        <taxon>Millerieae</taxon>
        <taxon>Smallanthus</taxon>
    </lineage>
</organism>
<name>A0ACB9IT25_9ASTR</name>